<accession>A0ABV8Q783</accession>
<keyword evidence="1" id="KW-0472">Membrane</keyword>
<proteinExistence type="predicted"/>
<reference evidence="3" key="1">
    <citation type="journal article" date="2019" name="Int. J. Syst. Evol. Microbiol.">
        <title>The Global Catalogue of Microorganisms (GCM) 10K type strain sequencing project: providing services to taxonomists for standard genome sequencing and annotation.</title>
        <authorList>
            <consortium name="The Broad Institute Genomics Platform"/>
            <consortium name="The Broad Institute Genome Sequencing Center for Infectious Disease"/>
            <person name="Wu L."/>
            <person name="Ma J."/>
        </authorList>
    </citation>
    <scope>NUCLEOTIDE SEQUENCE [LARGE SCALE GENOMIC DNA]</scope>
    <source>
        <strain evidence="3">CGMCC 1.10363</strain>
    </source>
</reference>
<keyword evidence="3" id="KW-1185">Reference proteome</keyword>
<organism evidence="2 3">
    <name type="scientific">Gryllotalpicola reticulitermitis</name>
    <dbReference type="NCBI Taxonomy" id="1184153"/>
    <lineage>
        <taxon>Bacteria</taxon>
        <taxon>Bacillati</taxon>
        <taxon>Actinomycetota</taxon>
        <taxon>Actinomycetes</taxon>
        <taxon>Micrococcales</taxon>
        <taxon>Microbacteriaceae</taxon>
        <taxon>Gryllotalpicola</taxon>
    </lineage>
</organism>
<protein>
    <submittedName>
        <fullName evidence="2">Uncharacterized protein</fullName>
    </submittedName>
</protein>
<evidence type="ECO:0000256" key="1">
    <source>
        <dbReference type="SAM" id="Phobius"/>
    </source>
</evidence>
<gene>
    <name evidence="2" type="ORF">ACFOYW_12370</name>
</gene>
<keyword evidence="1" id="KW-0812">Transmembrane</keyword>
<evidence type="ECO:0000313" key="2">
    <source>
        <dbReference type="EMBL" id="MFC4244170.1"/>
    </source>
</evidence>
<name>A0ABV8Q783_9MICO</name>
<keyword evidence="1" id="KW-1133">Transmembrane helix</keyword>
<feature type="transmembrane region" description="Helical" evidence="1">
    <location>
        <begin position="20"/>
        <end position="42"/>
    </location>
</feature>
<dbReference type="RefSeq" id="WP_390229264.1">
    <property type="nucleotide sequence ID" value="NZ_JBHSCN010000005.1"/>
</dbReference>
<evidence type="ECO:0000313" key="3">
    <source>
        <dbReference type="Proteomes" id="UP001595900"/>
    </source>
</evidence>
<sequence>MPENDSAQPTSNALNILFDLRMIIAVLFVIYGVICVIWGAAFTPSNQLAKADGFNVNLVAGIGMIVVSGLFVWWALAKPITQNAIASSQEESEQEARKNL</sequence>
<feature type="transmembrane region" description="Helical" evidence="1">
    <location>
        <begin position="54"/>
        <end position="76"/>
    </location>
</feature>
<dbReference type="EMBL" id="JBHSCN010000005">
    <property type="protein sequence ID" value="MFC4244170.1"/>
    <property type="molecule type" value="Genomic_DNA"/>
</dbReference>
<dbReference type="Proteomes" id="UP001595900">
    <property type="component" value="Unassembled WGS sequence"/>
</dbReference>
<comment type="caution">
    <text evidence="2">The sequence shown here is derived from an EMBL/GenBank/DDBJ whole genome shotgun (WGS) entry which is preliminary data.</text>
</comment>